<protein>
    <submittedName>
        <fullName evidence="2">MazG nucleotide pyrophosphohydrolase domain protein</fullName>
    </submittedName>
</protein>
<evidence type="ECO:0000259" key="1">
    <source>
        <dbReference type="Pfam" id="PF03819"/>
    </source>
</evidence>
<evidence type="ECO:0000313" key="3">
    <source>
        <dbReference type="Proteomes" id="UP000051256"/>
    </source>
</evidence>
<dbReference type="InterPro" id="IPR052555">
    <property type="entry name" value="dCTP_Pyrophosphatase"/>
</dbReference>
<keyword evidence="3" id="KW-1185">Reference proteome</keyword>
<dbReference type="AlphaFoldDB" id="A0A0R2CQC1"/>
<proteinExistence type="predicted"/>
<keyword evidence="2" id="KW-0378">Hydrolase</keyword>
<dbReference type="EMBL" id="AYZR01000007">
    <property type="protein sequence ID" value="KRM94031.1"/>
    <property type="molecule type" value="Genomic_DNA"/>
</dbReference>
<dbReference type="PATRIC" id="fig|1423802.4.peg.12"/>
<dbReference type="SUPFAM" id="SSF101386">
    <property type="entry name" value="all-alpha NTP pyrophosphatases"/>
    <property type="match status" value="1"/>
</dbReference>
<gene>
    <name evidence="2" type="ORF">FC56_GL000011</name>
</gene>
<dbReference type="PIRSF" id="PIRSF006639">
    <property type="entry name" value="UCP006639_pph"/>
    <property type="match status" value="1"/>
</dbReference>
<dbReference type="Proteomes" id="UP000051256">
    <property type="component" value="Unassembled WGS sequence"/>
</dbReference>
<dbReference type="PANTHER" id="PTHR46523:SF1">
    <property type="entry name" value="DCTP PYROPHOSPHATASE 1"/>
    <property type="match status" value="1"/>
</dbReference>
<dbReference type="CDD" id="cd11541">
    <property type="entry name" value="NTP-PPase_u4"/>
    <property type="match status" value="1"/>
</dbReference>
<dbReference type="InterPro" id="IPR004518">
    <property type="entry name" value="MazG-like_dom"/>
</dbReference>
<feature type="domain" description="NTP pyrophosphohydrolase MazG-like" evidence="1">
    <location>
        <begin position="37"/>
        <end position="106"/>
    </location>
</feature>
<reference evidence="2 3" key="1">
    <citation type="journal article" date="2015" name="Genome Announc.">
        <title>Expanding the biotechnology potential of lactobacilli through comparative genomics of 213 strains and associated genera.</title>
        <authorList>
            <person name="Sun Z."/>
            <person name="Harris H.M."/>
            <person name="McCann A."/>
            <person name="Guo C."/>
            <person name="Argimon S."/>
            <person name="Zhang W."/>
            <person name="Yang X."/>
            <person name="Jeffery I.B."/>
            <person name="Cooney J.C."/>
            <person name="Kagawa T.F."/>
            <person name="Liu W."/>
            <person name="Song Y."/>
            <person name="Salvetti E."/>
            <person name="Wrobel A."/>
            <person name="Rasinkangas P."/>
            <person name="Parkhill J."/>
            <person name="Rea M.C."/>
            <person name="O'Sullivan O."/>
            <person name="Ritari J."/>
            <person name="Douillard F.P."/>
            <person name="Paul Ross R."/>
            <person name="Yang R."/>
            <person name="Briner A.E."/>
            <person name="Felis G.E."/>
            <person name="de Vos W.M."/>
            <person name="Barrangou R."/>
            <person name="Klaenhammer T.R."/>
            <person name="Caufield P.W."/>
            <person name="Cui Y."/>
            <person name="Zhang H."/>
            <person name="O'Toole P.W."/>
        </authorList>
    </citation>
    <scope>NUCLEOTIDE SEQUENCE [LARGE SCALE GENOMIC DNA]</scope>
    <source>
        <strain evidence="2 3">DSM 24302</strain>
    </source>
</reference>
<dbReference type="GO" id="GO:0016787">
    <property type="term" value="F:hydrolase activity"/>
    <property type="evidence" value="ECO:0007669"/>
    <property type="project" value="UniProtKB-KW"/>
</dbReference>
<comment type="caution">
    <text evidence="2">The sequence shown here is derived from an EMBL/GenBank/DDBJ whole genome shotgun (WGS) entry which is preliminary data.</text>
</comment>
<dbReference type="PANTHER" id="PTHR46523">
    <property type="entry name" value="DCTP PYROPHOSPHATASE 1"/>
    <property type="match status" value="1"/>
</dbReference>
<accession>A0A0R2CQC1</accession>
<sequence>MLYGTGLKKGRSNLDLNEYQKAANRTLLGKEQVLTNCALGLSGEAGEVADLVRKYTFQGSDLDKDQLVKELGDVLWYLSQVAQWADIPLEDVAQDNIERLTARYPTK</sequence>
<dbReference type="InterPro" id="IPR011379">
    <property type="entry name" value="MazG-related_GP37"/>
</dbReference>
<name>A0A0R2CQC1_9LACO</name>
<dbReference type="Gene3D" id="1.10.287.1080">
    <property type="entry name" value="MazG-like"/>
    <property type="match status" value="1"/>
</dbReference>
<organism evidence="2 3">
    <name type="scientific">Lentilactobacillus senioris DSM 24302 = JCM 17472</name>
    <dbReference type="NCBI Taxonomy" id="1423802"/>
    <lineage>
        <taxon>Bacteria</taxon>
        <taxon>Bacillati</taxon>
        <taxon>Bacillota</taxon>
        <taxon>Bacilli</taxon>
        <taxon>Lactobacillales</taxon>
        <taxon>Lactobacillaceae</taxon>
        <taxon>Lentilactobacillus</taxon>
    </lineage>
</organism>
<evidence type="ECO:0000313" key="2">
    <source>
        <dbReference type="EMBL" id="KRM94031.1"/>
    </source>
</evidence>
<dbReference type="Pfam" id="PF03819">
    <property type="entry name" value="MazG"/>
    <property type="match status" value="1"/>
</dbReference>
<dbReference type="STRING" id="1423802.FC56_GL000011"/>